<feature type="compositionally biased region" description="Basic and acidic residues" evidence="1">
    <location>
        <begin position="136"/>
        <end position="150"/>
    </location>
</feature>
<dbReference type="Proteomes" id="UP000694429">
    <property type="component" value="Chromosome 30"/>
</dbReference>
<organism evidence="3 4">
    <name type="scientific">Canis lupus familiaris</name>
    <name type="common">Dog</name>
    <name type="synonym">Canis familiaris</name>
    <dbReference type="NCBI Taxonomy" id="9615"/>
    <lineage>
        <taxon>Eukaryota</taxon>
        <taxon>Metazoa</taxon>
        <taxon>Chordata</taxon>
        <taxon>Craniata</taxon>
        <taxon>Vertebrata</taxon>
        <taxon>Euteleostomi</taxon>
        <taxon>Mammalia</taxon>
        <taxon>Eutheria</taxon>
        <taxon>Laurasiatheria</taxon>
        <taxon>Carnivora</taxon>
        <taxon>Caniformia</taxon>
        <taxon>Canidae</taxon>
        <taxon>Canis</taxon>
    </lineage>
</organism>
<accession>A0A8C0N7P8</accession>
<dbReference type="Ensembl" id="ENSCAFT00030022500.1">
    <property type="protein sequence ID" value="ENSCAFP00030019630.1"/>
    <property type="gene ID" value="ENSCAFG00030012024.1"/>
</dbReference>
<feature type="region of interest" description="Disordered" evidence="1">
    <location>
        <begin position="1"/>
        <end position="25"/>
    </location>
</feature>
<dbReference type="PANTHER" id="PTHR14465">
    <property type="entry name" value="IQ DOMAIN-CONTAINING PROTEIN H"/>
    <property type="match status" value="1"/>
</dbReference>
<evidence type="ECO:0000259" key="2">
    <source>
        <dbReference type="Pfam" id="PF24923"/>
    </source>
</evidence>
<dbReference type="InterPro" id="IPR056855">
    <property type="entry name" value="ATP-grasp_IQCH"/>
</dbReference>
<feature type="compositionally biased region" description="Low complexity" evidence="1">
    <location>
        <begin position="64"/>
        <end position="81"/>
    </location>
</feature>
<dbReference type="Pfam" id="PF24923">
    <property type="entry name" value="ATP-grasp_IQCH"/>
    <property type="match status" value="1"/>
</dbReference>
<feature type="compositionally biased region" description="Polar residues" evidence="1">
    <location>
        <begin position="1"/>
        <end position="12"/>
    </location>
</feature>
<feature type="compositionally biased region" description="Basic residues" evidence="1">
    <location>
        <begin position="508"/>
        <end position="526"/>
    </location>
</feature>
<proteinExistence type="predicted"/>
<reference evidence="3" key="1">
    <citation type="submission" date="2019-03" db="EMBL/GenBank/DDBJ databases">
        <authorList>
            <person name="Warren W.C."/>
            <person name="Johnson G.S."/>
        </authorList>
    </citation>
    <scope>NUCLEOTIDE SEQUENCE [LARGE SCALE GENOMIC DNA]</scope>
    <source>
        <strain evidence="3">Basenji</strain>
    </source>
</reference>
<feature type="domain" description="IQCH-like ATP-grasp" evidence="2">
    <location>
        <begin position="877"/>
        <end position="1143"/>
    </location>
</feature>
<feature type="region of interest" description="Disordered" evidence="1">
    <location>
        <begin position="38"/>
        <end position="159"/>
    </location>
</feature>
<dbReference type="PANTHER" id="PTHR14465:SF0">
    <property type="entry name" value="IQ DOMAIN-CONTAINING PROTEIN H"/>
    <property type="match status" value="1"/>
</dbReference>
<reference evidence="3" key="2">
    <citation type="submission" date="2025-08" db="UniProtKB">
        <authorList>
            <consortium name="Ensembl"/>
        </authorList>
    </citation>
    <scope>IDENTIFICATION</scope>
</reference>
<name>A0A8C0N7P8_CANLF</name>
<evidence type="ECO:0000256" key="1">
    <source>
        <dbReference type="SAM" id="MobiDB-lite"/>
    </source>
</evidence>
<feature type="compositionally biased region" description="Basic and acidic residues" evidence="1">
    <location>
        <begin position="44"/>
        <end position="57"/>
    </location>
</feature>
<protein>
    <submittedName>
        <fullName evidence="3">IQ motif containing H</fullName>
    </submittedName>
</protein>
<gene>
    <name evidence="3" type="primary">IQCH</name>
</gene>
<evidence type="ECO:0000313" key="4">
    <source>
        <dbReference type="Proteomes" id="UP000694429"/>
    </source>
</evidence>
<sequence length="1305" mass="146759">MGTSANPYTSRGSQEEAPLQHQAPQLLHLAAAHSAFRLPAGGRAGERGCSRQRRLEGLEGPPQRAGRAARGRAAGSRLHPTSPRPRPPAAATEAERDAAVLRPPPAETRAPWTSAPGAPLLTLDQPVSGEAGGAAGDERTGDARSHRCAREPLPPRSRFRLGLHHCGRRAGETRLGGARAREAVAALTPPTPPLPLPAWDGPRCAWGCHGDERAPPTPGRLGRLETAPPPGGRPPVTMAQDADSCDPIGTILIQVHEDLYQLKEKLTNFPLEEKGEALNIQNLETAIKRTEMGLRIHIEKYLNVVNHHVLTTPVNDDNLYSPHTSSWLLPAVIDQKSFVFPLESEGKLWQTQRQHGTFPHAFPKIKRKIGLNVKIMQDPENIHHRAAVNANYGISLPYINQRKACVKVQKLIKGSTIANLTVPPTSHRTDPYFTPIPVPQADARKGILSMIERGLIPPTARITFQNPPIIPRAAPLHNLDEAHKIPTAAPFTIPQKPQLIPVEATKFSPKKRRSQGKGKRSRGHHDRKIMKVTTPLTAVKSPWDYDFFIYNGVIDKTSTDFLAFKEHFHLSWGSIFSLLEHVEKFLRDYAIPEVKIKGNNLVAFLPEFELKHRLTRYDFLSLLENPIHIQMMLNIPGQRYKGQDGRSEAANKIRATWKCFKARKLFLIYRQQKWASGVIAIAWLLHCHKTRVKKILKESRERHLENFRIRAKHLAANWNRIRTSRRTIIHIPSLGYSLPVRQNIDDFNIRQNMQLGRLCDILDANVSVIYICSHQMNDELLLYYNKILSLQAAVKSGNLEDRSDLQDRFKIITPEAINIFPKHHMCLATYLMYSPKAIKRIKNLIQGKQAYIVSGLLHRDDLAVADMLNIPILGPEPEIAHLYSSKSGSKRVFDSADVPVPPGVYGIYRHQQMLEQLGQLVIDHLEIQRWLFKMDYEFGGNGTAFCDIPSHLECYDWFLKERSRYGYEDWRKKWAQEPALVKISEELAGILAQHAQPVNEKRFPTWRKFLQTFLSQGGTMEAYPPVESVTNLTVDMLIEPNGEIRVLSTGDQLHAEGPFISSGTTMPQTSVDPQVLTSLCLKIGNACKMRNVVGYFSVDLVTFIDPSTMGQQVWATGLSLSYSDQLALTQLTLYLTDGHLDCSLSTLKVPCFVPKKEKKMSCLNALSVPSPATSRYAVMTTQLKHDNLSLVFHYVFLQMCKAHGIGYDIEERQGTVFILYEHLKRNKLGMLTIGEDLQGVLMTFARNLFIIHQEISAPNMQGETNFKTAIDDIETILGVTEENKIRFEEELKQSKDDKNLSKPDK</sequence>
<feature type="region of interest" description="Disordered" evidence="1">
    <location>
        <begin position="505"/>
        <end position="526"/>
    </location>
</feature>
<dbReference type="InterPro" id="IPR038752">
    <property type="entry name" value="IQCH"/>
</dbReference>
<evidence type="ECO:0000313" key="3">
    <source>
        <dbReference type="Ensembl" id="ENSCAFP00030019630.1"/>
    </source>
</evidence>